<dbReference type="AlphaFoldDB" id="A0A942SX86"/>
<gene>
    <name evidence="5" type="ORF">KHB02_08985</name>
</gene>
<dbReference type="PROSITE" id="PS51841">
    <property type="entry name" value="LTD"/>
    <property type="match status" value="2"/>
</dbReference>
<dbReference type="EMBL" id="JAGYPE010000002">
    <property type="protein sequence ID" value="MBS4181517.1"/>
    <property type="molecule type" value="Genomic_DNA"/>
</dbReference>
<dbReference type="Gene3D" id="2.60.40.1260">
    <property type="entry name" value="Lamin Tail domain"/>
    <property type="match status" value="2"/>
</dbReference>
<feature type="domain" description="LTD" evidence="4">
    <location>
        <begin position="157"/>
        <end position="266"/>
    </location>
</feature>
<accession>A0A942SX86</accession>
<feature type="compositionally biased region" description="Gly residues" evidence="1">
    <location>
        <begin position="627"/>
        <end position="670"/>
    </location>
</feature>
<organism evidence="5">
    <name type="scientific">Neobacillus citreus</name>
    <dbReference type="NCBI Taxonomy" id="2833578"/>
    <lineage>
        <taxon>Bacteria</taxon>
        <taxon>Bacillati</taxon>
        <taxon>Bacillota</taxon>
        <taxon>Bacilli</taxon>
        <taxon>Bacillales</taxon>
        <taxon>Bacillaceae</taxon>
        <taxon>Neobacillus</taxon>
    </lineage>
</organism>
<feature type="region of interest" description="Disordered" evidence="1">
    <location>
        <begin position="600"/>
        <end position="694"/>
    </location>
</feature>
<feature type="signal peptide" evidence="3">
    <location>
        <begin position="1"/>
        <end position="30"/>
    </location>
</feature>
<evidence type="ECO:0000256" key="2">
    <source>
        <dbReference type="SAM" id="Phobius"/>
    </source>
</evidence>
<dbReference type="InterPro" id="IPR001322">
    <property type="entry name" value="Lamin_tail_dom"/>
</dbReference>
<evidence type="ECO:0000313" key="5">
    <source>
        <dbReference type="EMBL" id="MBS4181517.1"/>
    </source>
</evidence>
<keyword evidence="2" id="KW-0812">Transmembrane</keyword>
<evidence type="ECO:0000259" key="4">
    <source>
        <dbReference type="PROSITE" id="PS51841"/>
    </source>
</evidence>
<keyword evidence="2" id="KW-1133">Transmembrane helix</keyword>
<keyword evidence="2" id="KW-0472">Membrane</keyword>
<proteinExistence type="predicted"/>
<keyword evidence="3" id="KW-0732">Signal</keyword>
<sequence>MRTPVLRLGAGVATGLALATGLLTASPASAAVGDDDPAMGDAAANGLVVNEVESNGDDTDWVELANTSATAIDLSGYAFLDDDSSHDAYVLPAGSSIAPGGYFVIDQLSATAPGFDFGLGGTDTVRLYDPSGDLVLRYSWTAHAAVTYGRCPDGTGALVDTTASTKGQANDCSSPVRINEVESQDGTPGDWVELTNTGTTAIDLGGYVFRDAEDDHAYTIPSGTTIAPGGFTVLEEADFGFGLGKADSARLFDPRGELVDTYSWTAHAASTYGRNPDGTGDFAETSASTKGTANAFAGVVTAQPWPGGPDETVLDDEDTFTGDLSGLDWTTSSTSADGQLWAVQNGDGLLYHLESDGTGGWGPSNAAGTELHYADGSGTPDAEGVTVTSDDPGAVYVSTERNNDVSSVSRPAVLRFATTDGAATTLDATDEWNLAADFPGLGANAGLEGVTWIPDSWLTAHGFSDENTGAAYSPSTYAGHGDGLFFVGVEGTASIYAYALMDDGSFERVATIGSPFSVVADVQFDPTLGALWVVCDDACSARTALYEMHDGAFTATSVYEAPSAADRTLANEGFAISGVCTDGVRATYYADDNDTDGFSLRTGTYPCTDDGSTPSPEPSDGETPAPGDGGTPAPGDGGGPTPSPVPGGGSTPAPGSGSGSGPGSGSGVGSSGPVVPSESVLTDANRGSVSVSGPVRAGDRVRVQAGVEYAGDRVDVWLFSSPVLLGTVTVAVDGTVSVVVPADVSAGEHRLVVTAADGTVLGWTEVTVDPATGELAFTGAAGLQVGGVVAFLLLAAGAGVLVVRRRRGVTAA</sequence>
<protein>
    <submittedName>
        <fullName evidence="5">Lamin tail domain-containing protein</fullName>
    </submittedName>
</protein>
<feature type="chain" id="PRO_5037567210" evidence="3">
    <location>
        <begin position="31"/>
        <end position="812"/>
    </location>
</feature>
<dbReference type="Pfam" id="PF00932">
    <property type="entry name" value="LTD"/>
    <property type="match status" value="2"/>
</dbReference>
<feature type="transmembrane region" description="Helical" evidence="2">
    <location>
        <begin position="781"/>
        <end position="803"/>
    </location>
</feature>
<reference evidence="5" key="1">
    <citation type="submission" date="2021-05" db="EMBL/GenBank/DDBJ databases">
        <title>Novel Bacillus species.</title>
        <authorList>
            <person name="Liu G."/>
        </authorList>
    </citation>
    <scope>NUCLEOTIDE SEQUENCE</scope>
    <source>
        <strain evidence="5">FJAT-50051</strain>
    </source>
</reference>
<comment type="caution">
    <text evidence="5">The sequence shown here is derived from an EMBL/GenBank/DDBJ whole genome shotgun (WGS) entry which is preliminary data.</text>
</comment>
<evidence type="ECO:0000256" key="3">
    <source>
        <dbReference type="SAM" id="SignalP"/>
    </source>
</evidence>
<evidence type="ECO:0000256" key="1">
    <source>
        <dbReference type="SAM" id="MobiDB-lite"/>
    </source>
</evidence>
<dbReference type="InterPro" id="IPR036415">
    <property type="entry name" value="Lamin_tail_dom_sf"/>
</dbReference>
<feature type="domain" description="LTD" evidence="4">
    <location>
        <begin position="35"/>
        <end position="150"/>
    </location>
</feature>
<name>A0A942SX86_9BACI</name>
<feature type="compositionally biased region" description="Polar residues" evidence="1">
    <location>
        <begin position="679"/>
        <end position="691"/>
    </location>
</feature>
<dbReference type="SUPFAM" id="SSF74853">
    <property type="entry name" value="Lamin A/C globular tail domain"/>
    <property type="match status" value="2"/>
</dbReference>